<dbReference type="GO" id="GO:0016020">
    <property type="term" value="C:membrane"/>
    <property type="evidence" value="ECO:0007669"/>
    <property type="project" value="UniProtKB-SubCell"/>
</dbReference>
<dbReference type="SUPFAM" id="SSF48403">
    <property type="entry name" value="Ankyrin repeat"/>
    <property type="match status" value="1"/>
</dbReference>
<dbReference type="Pfam" id="PF01529">
    <property type="entry name" value="DHHC"/>
    <property type="match status" value="1"/>
</dbReference>
<sequence>MEPASMGPVPNKDIFYAATVGDMPLLVDLVQEQGIDPSTRSKEDGLTPLHWAALKNKLDIVKYLVGRGVPLNVGSKDEGHTPLMWACIEGNITVVHYLIQNGGDPQLADNRGYNCLHHAVQYDRQVVCHYLIQYGVPIDARDKEGHTALMWAAYMDFDSCIRYLLQHSADISAQDASGFTALHWAAMKGKPAAIRVLLNNPNVNLNIVDNKQQKASEVAEGKGFVKLSKDLKELEKQGTQHKYSKDILRNFWWYVGSVGIVFTCLSLAYLHPLLAVVVLVGSYVALKRFLFHVWVGVNERNPILNAIMVSFYWISFISYLFLSLPSGMQFAFPTFVFLCINIAWYPLYLKMRRSNPGYIVLDNRQEWKTYVESLEKQEAAPSFCVTCQARRPLRSKHCQACGRCVARFDHHCGWLNNCVGVNNHGPFLAFVSLTTMLHLTFCWVVWLGVCAELDITSPFPLIDTFLFVYENRPLLVVLSIFNCLFAVWQVLLLGQLGNGIRLNITTNEFMNQSRYEYFKHPKSGRHYYPFNRGFINNFWDVIQPTTDWYHMYHAPA</sequence>
<dbReference type="Pfam" id="PF12796">
    <property type="entry name" value="Ank_2"/>
    <property type="match status" value="2"/>
</dbReference>
<evidence type="ECO:0000256" key="4">
    <source>
        <dbReference type="ARBA" id="ARBA00022989"/>
    </source>
</evidence>
<evidence type="ECO:0000313" key="11">
    <source>
        <dbReference type="Proteomes" id="UP000241769"/>
    </source>
</evidence>
<comment type="domain">
    <text evidence="8">The DHHC domain is required for palmitoyltransferase activity.</text>
</comment>
<keyword evidence="8" id="KW-0808">Transferase</keyword>
<feature type="domain" description="Palmitoyltransferase DHHC" evidence="9">
    <location>
        <begin position="380"/>
        <end position="512"/>
    </location>
</feature>
<dbReference type="PANTHER" id="PTHR24161:SF85">
    <property type="entry name" value="PALMITOYLTRANSFERASE HIP14"/>
    <property type="match status" value="1"/>
</dbReference>
<feature type="repeat" description="ANK" evidence="7">
    <location>
        <begin position="177"/>
        <end position="210"/>
    </location>
</feature>
<evidence type="ECO:0000256" key="5">
    <source>
        <dbReference type="ARBA" id="ARBA00023043"/>
    </source>
</evidence>
<dbReference type="InterPro" id="IPR036770">
    <property type="entry name" value="Ankyrin_rpt-contain_sf"/>
</dbReference>
<protein>
    <recommendedName>
        <fullName evidence="8">Palmitoyltransferase</fullName>
        <ecNumber evidence="8">2.3.1.225</ecNumber>
    </recommendedName>
</protein>
<dbReference type="PROSITE" id="PS50216">
    <property type="entry name" value="DHHC"/>
    <property type="match status" value="1"/>
</dbReference>
<dbReference type="InterPro" id="IPR001594">
    <property type="entry name" value="Palmitoyltrfase_DHHC"/>
</dbReference>
<dbReference type="SMART" id="SM00248">
    <property type="entry name" value="ANK"/>
    <property type="match status" value="5"/>
</dbReference>
<comment type="catalytic activity">
    <reaction evidence="8">
        <text>L-cysteinyl-[protein] + hexadecanoyl-CoA = S-hexadecanoyl-L-cysteinyl-[protein] + CoA</text>
        <dbReference type="Rhea" id="RHEA:36683"/>
        <dbReference type="Rhea" id="RHEA-COMP:10131"/>
        <dbReference type="Rhea" id="RHEA-COMP:11032"/>
        <dbReference type="ChEBI" id="CHEBI:29950"/>
        <dbReference type="ChEBI" id="CHEBI:57287"/>
        <dbReference type="ChEBI" id="CHEBI:57379"/>
        <dbReference type="ChEBI" id="CHEBI:74151"/>
        <dbReference type="EC" id="2.3.1.225"/>
    </reaction>
</comment>
<feature type="transmembrane region" description="Helical" evidence="8">
    <location>
        <begin position="274"/>
        <end position="291"/>
    </location>
</feature>
<dbReference type="EMBL" id="MDYQ01000029">
    <property type="protein sequence ID" value="PRP86560.1"/>
    <property type="molecule type" value="Genomic_DNA"/>
</dbReference>
<dbReference type="PROSITE" id="PS50088">
    <property type="entry name" value="ANK_REPEAT"/>
    <property type="match status" value="5"/>
</dbReference>
<keyword evidence="3" id="KW-0677">Repeat</keyword>
<comment type="caution">
    <text evidence="10">The sequence shown here is derived from an EMBL/GenBank/DDBJ whole genome shotgun (WGS) entry which is preliminary data.</text>
</comment>
<dbReference type="InParanoid" id="A0A2P6NRL3"/>
<proteinExistence type="inferred from homology"/>
<keyword evidence="4 8" id="KW-1133">Transmembrane helix</keyword>
<feature type="transmembrane region" description="Helical" evidence="8">
    <location>
        <begin position="251"/>
        <end position="268"/>
    </location>
</feature>
<dbReference type="PROSITE" id="PS50297">
    <property type="entry name" value="ANK_REP_REGION"/>
    <property type="match status" value="4"/>
</dbReference>
<dbReference type="FunCoup" id="A0A2P6NRL3">
    <property type="interactions" value="24"/>
</dbReference>
<dbReference type="EC" id="2.3.1.225" evidence="8"/>
<gene>
    <name evidence="10" type="ORF">PROFUN_05198</name>
</gene>
<evidence type="ECO:0000259" key="9">
    <source>
        <dbReference type="Pfam" id="PF01529"/>
    </source>
</evidence>
<keyword evidence="6 8" id="KW-0472">Membrane</keyword>
<organism evidence="10 11">
    <name type="scientific">Planoprotostelium fungivorum</name>
    <dbReference type="NCBI Taxonomy" id="1890364"/>
    <lineage>
        <taxon>Eukaryota</taxon>
        <taxon>Amoebozoa</taxon>
        <taxon>Evosea</taxon>
        <taxon>Variosea</taxon>
        <taxon>Cavosteliida</taxon>
        <taxon>Cavosteliaceae</taxon>
        <taxon>Planoprotostelium</taxon>
    </lineage>
</organism>
<dbReference type="PRINTS" id="PR01415">
    <property type="entry name" value="ANKYRIN"/>
</dbReference>
<dbReference type="OrthoDB" id="6781668at2759"/>
<evidence type="ECO:0000256" key="8">
    <source>
        <dbReference type="RuleBase" id="RU079119"/>
    </source>
</evidence>
<feature type="transmembrane region" description="Helical" evidence="8">
    <location>
        <begin position="427"/>
        <end position="449"/>
    </location>
</feature>
<dbReference type="Proteomes" id="UP000241769">
    <property type="component" value="Unassembled WGS sequence"/>
</dbReference>
<feature type="transmembrane region" description="Helical" evidence="8">
    <location>
        <begin position="303"/>
        <end position="324"/>
    </location>
</feature>
<dbReference type="Gene3D" id="1.25.40.20">
    <property type="entry name" value="Ankyrin repeat-containing domain"/>
    <property type="match status" value="1"/>
</dbReference>
<keyword evidence="11" id="KW-1185">Reference proteome</keyword>
<evidence type="ECO:0000256" key="7">
    <source>
        <dbReference type="PROSITE-ProRule" id="PRU00023"/>
    </source>
</evidence>
<dbReference type="STRING" id="1890364.A0A2P6NRL3"/>
<dbReference type="InterPro" id="IPR002110">
    <property type="entry name" value="Ankyrin_rpt"/>
</dbReference>
<dbReference type="PANTHER" id="PTHR24161">
    <property type="entry name" value="ANK_REP_REGION DOMAIN-CONTAINING PROTEIN-RELATED"/>
    <property type="match status" value="1"/>
</dbReference>
<evidence type="ECO:0000256" key="3">
    <source>
        <dbReference type="ARBA" id="ARBA00022737"/>
    </source>
</evidence>
<feature type="repeat" description="ANK" evidence="7">
    <location>
        <begin position="111"/>
        <end position="143"/>
    </location>
</feature>
<accession>A0A2P6NRL3</accession>
<evidence type="ECO:0000256" key="6">
    <source>
        <dbReference type="ARBA" id="ARBA00023136"/>
    </source>
</evidence>
<name>A0A2P6NRL3_9EUKA</name>
<keyword evidence="8" id="KW-0012">Acyltransferase</keyword>
<keyword evidence="2 8" id="KW-0812">Transmembrane</keyword>
<evidence type="ECO:0000256" key="2">
    <source>
        <dbReference type="ARBA" id="ARBA00022692"/>
    </source>
</evidence>
<reference evidence="10 11" key="1">
    <citation type="journal article" date="2018" name="Genome Biol. Evol.">
        <title>Multiple Roots of Fruiting Body Formation in Amoebozoa.</title>
        <authorList>
            <person name="Hillmann F."/>
            <person name="Forbes G."/>
            <person name="Novohradska S."/>
            <person name="Ferling I."/>
            <person name="Riege K."/>
            <person name="Groth M."/>
            <person name="Westermann M."/>
            <person name="Marz M."/>
            <person name="Spaller T."/>
            <person name="Winckler T."/>
            <person name="Schaap P."/>
            <person name="Glockner G."/>
        </authorList>
    </citation>
    <scope>NUCLEOTIDE SEQUENCE [LARGE SCALE GENOMIC DNA]</scope>
    <source>
        <strain evidence="10 11">Jena</strain>
    </source>
</reference>
<comment type="subcellular location">
    <subcellularLocation>
        <location evidence="1">Membrane</location>
        <topology evidence="1">Multi-pass membrane protein</topology>
    </subcellularLocation>
</comment>
<evidence type="ECO:0000256" key="1">
    <source>
        <dbReference type="ARBA" id="ARBA00004141"/>
    </source>
</evidence>
<comment type="similarity">
    <text evidence="8">Belongs to the DHHC palmitoyltransferase family.</text>
</comment>
<feature type="transmembrane region" description="Helical" evidence="8">
    <location>
        <begin position="330"/>
        <end position="349"/>
    </location>
</feature>
<feature type="repeat" description="ANK" evidence="7">
    <location>
        <begin position="44"/>
        <end position="76"/>
    </location>
</feature>
<feature type="repeat" description="ANK" evidence="7">
    <location>
        <begin position="144"/>
        <end position="176"/>
    </location>
</feature>
<feature type="repeat" description="ANK" evidence="7">
    <location>
        <begin position="78"/>
        <end position="110"/>
    </location>
</feature>
<keyword evidence="5 7" id="KW-0040">ANK repeat</keyword>
<evidence type="ECO:0000313" key="10">
    <source>
        <dbReference type="EMBL" id="PRP86560.1"/>
    </source>
</evidence>
<dbReference type="AlphaFoldDB" id="A0A2P6NRL3"/>
<dbReference type="GO" id="GO:0019706">
    <property type="term" value="F:protein-cysteine S-palmitoyltransferase activity"/>
    <property type="evidence" value="ECO:0007669"/>
    <property type="project" value="UniProtKB-EC"/>
</dbReference>
<feature type="transmembrane region" description="Helical" evidence="8">
    <location>
        <begin position="474"/>
        <end position="494"/>
    </location>
</feature>